<protein>
    <submittedName>
        <fullName evidence="1">Uncharacterized protein</fullName>
    </submittedName>
</protein>
<keyword evidence="2" id="KW-1185">Reference proteome</keyword>
<dbReference type="AlphaFoldDB" id="A0A6G7J0M0"/>
<dbReference type="Proteomes" id="UP000502928">
    <property type="component" value="Chromosome"/>
</dbReference>
<organism evidence="1 2">
    <name type="scientific">Flagellimonas oceani</name>
    <dbReference type="NCBI Taxonomy" id="2698672"/>
    <lineage>
        <taxon>Bacteria</taxon>
        <taxon>Pseudomonadati</taxon>
        <taxon>Bacteroidota</taxon>
        <taxon>Flavobacteriia</taxon>
        <taxon>Flavobacteriales</taxon>
        <taxon>Flavobacteriaceae</taxon>
        <taxon>Flagellimonas</taxon>
    </lineage>
</organism>
<evidence type="ECO:0000313" key="1">
    <source>
        <dbReference type="EMBL" id="QII44336.1"/>
    </source>
</evidence>
<sequence>MMNKWLVEDYRIHLPKLFEHLGFQSIRTEKTHRIFENAGLYYIVIYTEEGFLYYKAQRPKEKLSATDLITEHVSKIEGVQKEMLWDKVAAYHTKVLETDALTISRDWKGEFKKVPKDFNHFDSYRLPIQNNGEGLYGDAADLPSFTGRMFLNEKGEILFPLFNMQNTVCGYFVDAGKNVAPYRESAAKHALWYSNIPKKIDGLFLFKNPKEALAFHKKFQLKNVVYMALGEINSQTTDILFQIRQTVKVDKIMLSFTGEKKIEGYLRDLHFITFIKDSGFKLSLTDRDMVLRFPIGDKKAFSRFYDHTKRYNKELAQSFLRYNNILDQHRLNRYGISVSKNEESIKVRLPLETNAIKLLVWSYYKNYLNKAIDILKPKSGNWYSEWETMEHRSKSGKEVQLKEYRIAL</sequence>
<dbReference type="RefSeq" id="WP_147296615.1">
    <property type="nucleotide sequence ID" value="NZ_CP049616.1"/>
</dbReference>
<evidence type="ECO:0000313" key="2">
    <source>
        <dbReference type="Proteomes" id="UP000502928"/>
    </source>
</evidence>
<reference evidence="1 2" key="1">
    <citation type="submission" date="2020-02" db="EMBL/GenBank/DDBJ databases">
        <title>Complete genome of Muricauda sp. 501str8.</title>
        <authorList>
            <person name="Dong B."/>
            <person name="Zhu S."/>
            <person name="Yang J."/>
            <person name="Chen J."/>
        </authorList>
    </citation>
    <scope>NUCLEOTIDE SEQUENCE [LARGE SCALE GENOMIC DNA]</scope>
    <source>
        <strain evidence="1 2">501str8</strain>
    </source>
</reference>
<dbReference type="EMBL" id="CP049616">
    <property type="protein sequence ID" value="QII44336.1"/>
    <property type="molecule type" value="Genomic_DNA"/>
</dbReference>
<dbReference type="KEGG" id="mut:GVT53_06500"/>
<gene>
    <name evidence="1" type="ORF">GVT53_06500</name>
</gene>
<accession>A0A6G7J0M0</accession>
<proteinExistence type="predicted"/>
<name>A0A6G7J0M0_9FLAO</name>